<organism evidence="10 11">
    <name type="scientific">Budvicia aquatica</name>
    <dbReference type="NCBI Taxonomy" id="82979"/>
    <lineage>
        <taxon>Bacteria</taxon>
        <taxon>Pseudomonadati</taxon>
        <taxon>Pseudomonadota</taxon>
        <taxon>Gammaproteobacteria</taxon>
        <taxon>Enterobacterales</taxon>
        <taxon>Budviciaceae</taxon>
        <taxon>Budvicia</taxon>
    </lineage>
</organism>
<comment type="function">
    <text evidence="9">Allosteric enzyme that catalyzes the rate-limiting step in glycogen catabolism, the phosphorolytic cleavage of glycogen to produce glucose-1-phosphate, and plays a central role in maintaining cellular and organismal glucose homeostasis.</text>
</comment>
<keyword evidence="5 9" id="KW-0808">Transferase</keyword>
<dbReference type="GO" id="GO:0005737">
    <property type="term" value="C:cytoplasm"/>
    <property type="evidence" value="ECO:0007669"/>
    <property type="project" value="TreeGrafter"/>
</dbReference>
<sequence length="285" mass="32062">MVKSHYPDDSSLPSRVSIIDENNGRQVRMAWLAVIASHKVNGVSALHSELMVQSLFADFAMIFPGRFCNKTNGVTPRRWLGLANKPLSSLLDDVIDKTWRTDLSKLSYLNQQADFPGFIDKIKQVKLQNKSRLAEYIAENLNVIVNPHALFDVQIKRIHEYKRQLLNLLQVINRYNRILKSPDDEWVPRVVIFAGKAASSYVNAKLIIRLINDVAKVVNNDERIKNKLKVVFVPNYSVSLAQMIIPATDLSEQISLAGTEASGTGNMKFALNGALTIGTLGRREY</sequence>
<dbReference type="GO" id="GO:0030170">
    <property type="term" value="F:pyridoxal phosphate binding"/>
    <property type="evidence" value="ECO:0007669"/>
    <property type="project" value="TreeGrafter"/>
</dbReference>
<dbReference type="PANTHER" id="PTHR11468">
    <property type="entry name" value="GLYCOGEN PHOSPHORYLASE"/>
    <property type="match status" value="1"/>
</dbReference>
<dbReference type="SUPFAM" id="SSF53756">
    <property type="entry name" value="UDP-Glycosyltransferase/glycogen phosphorylase"/>
    <property type="match status" value="1"/>
</dbReference>
<dbReference type="Pfam" id="PF00343">
    <property type="entry name" value="Phosphorylase"/>
    <property type="match status" value="1"/>
</dbReference>
<comment type="similarity">
    <text evidence="3 9">Belongs to the glycogen phosphorylase family.</text>
</comment>
<protein>
    <recommendedName>
        <fullName evidence="9">Alpha-1,4 glucan phosphorylase</fullName>
        <ecNumber evidence="9">2.4.1.1</ecNumber>
    </recommendedName>
</protein>
<evidence type="ECO:0000256" key="9">
    <source>
        <dbReference type="RuleBase" id="RU000587"/>
    </source>
</evidence>
<evidence type="ECO:0000313" key="10">
    <source>
        <dbReference type="EMBL" id="VFS49430.1"/>
    </source>
</evidence>
<dbReference type="Proteomes" id="UP000373449">
    <property type="component" value="Unassembled WGS sequence"/>
</dbReference>
<comment type="function">
    <text evidence="8">Phosphorylase is an important allosteric enzyme in carbohydrate metabolism. Enzymes from different sources differ in their regulatory mechanisms and in their natural substrates. However, all known phosphorylases share catalytic and structural properties.</text>
</comment>
<gene>
    <name evidence="10" type="primary">malP_4</name>
    <name evidence="10" type="ORF">NCTC12282_03908</name>
</gene>
<evidence type="ECO:0000256" key="2">
    <source>
        <dbReference type="ARBA" id="ARBA00001933"/>
    </source>
</evidence>
<evidence type="ECO:0000256" key="4">
    <source>
        <dbReference type="ARBA" id="ARBA00022676"/>
    </source>
</evidence>
<name>A0A484ZLR8_9GAMM</name>
<dbReference type="InterPro" id="IPR000811">
    <property type="entry name" value="Glyco_trans_35"/>
</dbReference>
<evidence type="ECO:0000256" key="5">
    <source>
        <dbReference type="ARBA" id="ARBA00022679"/>
    </source>
</evidence>
<dbReference type="Gene3D" id="3.40.50.2000">
    <property type="entry name" value="Glycogen Phosphorylase B"/>
    <property type="match status" value="2"/>
</dbReference>
<dbReference type="EMBL" id="CAADJA010000002">
    <property type="protein sequence ID" value="VFS49430.1"/>
    <property type="molecule type" value="Genomic_DNA"/>
</dbReference>
<evidence type="ECO:0000256" key="6">
    <source>
        <dbReference type="ARBA" id="ARBA00022898"/>
    </source>
</evidence>
<evidence type="ECO:0000256" key="1">
    <source>
        <dbReference type="ARBA" id="ARBA00001275"/>
    </source>
</evidence>
<dbReference type="InterPro" id="IPR035090">
    <property type="entry name" value="Pyridoxal_P_attach_site"/>
</dbReference>
<evidence type="ECO:0000256" key="7">
    <source>
        <dbReference type="ARBA" id="ARBA00023277"/>
    </source>
</evidence>
<evidence type="ECO:0000313" key="11">
    <source>
        <dbReference type="Proteomes" id="UP000373449"/>
    </source>
</evidence>
<dbReference type="PANTHER" id="PTHR11468:SF3">
    <property type="entry name" value="GLYCOGEN PHOSPHORYLASE, LIVER FORM"/>
    <property type="match status" value="1"/>
</dbReference>
<keyword evidence="6 9" id="KW-0663">Pyridoxal phosphate</keyword>
<dbReference type="EC" id="2.4.1.1" evidence="9"/>
<evidence type="ECO:0000256" key="8">
    <source>
        <dbReference type="ARBA" id="ARBA00025174"/>
    </source>
</evidence>
<accession>A0A484ZLR8</accession>
<comment type="cofactor">
    <cofactor evidence="2 9">
        <name>pyridoxal 5'-phosphate</name>
        <dbReference type="ChEBI" id="CHEBI:597326"/>
    </cofactor>
</comment>
<keyword evidence="4 9" id="KW-0328">Glycosyltransferase</keyword>
<dbReference type="AlphaFoldDB" id="A0A484ZLR8"/>
<comment type="catalytic activity">
    <reaction evidence="1 9">
        <text>[(1-&gt;4)-alpha-D-glucosyl](n) + phosphate = [(1-&gt;4)-alpha-D-glucosyl](n-1) + alpha-D-glucose 1-phosphate</text>
        <dbReference type="Rhea" id="RHEA:41732"/>
        <dbReference type="Rhea" id="RHEA-COMP:9584"/>
        <dbReference type="Rhea" id="RHEA-COMP:9586"/>
        <dbReference type="ChEBI" id="CHEBI:15444"/>
        <dbReference type="ChEBI" id="CHEBI:43474"/>
        <dbReference type="ChEBI" id="CHEBI:58601"/>
        <dbReference type="EC" id="2.4.1.1"/>
    </reaction>
</comment>
<evidence type="ECO:0000256" key="3">
    <source>
        <dbReference type="ARBA" id="ARBA00006047"/>
    </source>
</evidence>
<dbReference type="PROSITE" id="PS00102">
    <property type="entry name" value="PHOSPHORYLASE"/>
    <property type="match status" value="1"/>
</dbReference>
<keyword evidence="7 9" id="KW-0119">Carbohydrate metabolism</keyword>
<dbReference type="GO" id="GO:0008184">
    <property type="term" value="F:glycogen phosphorylase activity"/>
    <property type="evidence" value="ECO:0007669"/>
    <property type="project" value="InterPro"/>
</dbReference>
<proteinExistence type="inferred from homology"/>
<dbReference type="GO" id="GO:0005980">
    <property type="term" value="P:glycogen catabolic process"/>
    <property type="evidence" value="ECO:0007669"/>
    <property type="project" value="TreeGrafter"/>
</dbReference>
<reference evidence="10 11" key="1">
    <citation type="submission" date="2019-03" db="EMBL/GenBank/DDBJ databases">
        <authorList>
            <consortium name="Pathogen Informatics"/>
        </authorList>
    </citation>
    <scope>NUCLEOTIDE SEQUENCE [LARGE SCALE GENOMIC DNA]</scope>
    <source>
        <strain evidence="10 11">NCTC12282</strain>
    </source>
</reference>